<protein>
    <recommendedName>
        <fullName evidence="2">SAP domain-containing protein</fullName>
    </recommendedName>
</protein>
<feature type="compositionally biased region" description="Basic residues" evidence="1">
    <location>
        <begin position="397"/>
        <end position="412"/>
    </location>
</feature>
<evidence type="ECO:0000313" key="4">
    <source>
        <dbReference type="Proteomes" id="UP000292402"/>
    </source>
</evidence>
<feature type="compositionally biased region" description="Polar residues" evidence="1">
    <location>
        <begin position="378"/>
        <end position="393"/>
    </location>
</feature>
<accession>A0A4Q4MWD7</accession>
<evidence type="ECO:0000256" key="1">
    <source>
        <dbReference type="SAM" id="MobiDB-lite"/>
    </source>
</evidence>
<feature type="compositionally biased region" description="Basic and acidic residues" evidence="1">
    <location>
        <begin position="502"/>
        <end position="513"/>
    </location>
</feature>
<gene>
    <name evidence="3" type="ORF">AA0114_g963</name>
</gene>
<organism evidence="3 4">
    <name type="scientific">Alternaria tenuissima</name>
    <dbReference type="NCBI Taxonomy" id="119927"/>
    <lineage>
        <taxon>Eukaryota</taxon>
        <taxon>Fungi</taxon>
        <taxon>Dikarya</taxon>
        <taxon>Ascomycota</taxon>
        <taxon>Pezizomycotina</taxon>
        <taxon>Dothideomycetes</taxon>
        <taxon>Pleosporomycetidae</taxon>
        <taxon>Pleosporales</taxon>
        <taxon>Pleosporineae</taxon>
        <taxon>Pleosporaceae</taxon>
        <taxon>Alternaria</taxon>
        <taxon>Alternaria sect. Alternaria</taxon>
        <taxon>Alternaria alternata complex</taxon>
    </lineage>
</organism>
<evidence type="ECO:0000259" key="2">
    <source>
        <dbReference type="Pfam" id="PF02037"/>
    </source>
</evidence>
<feature type="compositionally biased region" description="Acidic residues" evidence="1">
    <location>
        <begin position="436"/>
        <end position="458"/>
    </location>
</feature>
<feature type="region of interest" description="Disordered" evidence="1">
    <location>
        <begin position="51"/>
        <end position="83"/>
    </location>
</feature>
<reference evidence="4" key="1">
    <citation type="journal article" date="2019" name="bioRxiv">
        <title>Genomics, evolutionary history and diagnostics of the Alternaria alternata species group including apple and Asian pear pathotypes.</title>
        <authorList>
            <person name="Armitage A.D."/>
            <person name="Cockerton H.M."/>
            <person name="Sreenivasaprasad S."/>
            <person name="Woodhall J.W."/>
            <person name="Lane C.R."/>
            <person name="Harrison R.J."/>
            <person name="Clarkson J.P."/>
        </authorList>
    </citation>
    <scope>NUCLEOTIDE SEQUENCE [LARGE SCALE GENOMIC DNA]</scope>
    <source>
        <strain evidence="4">FERA 1082</strain>
    </source>
</reference>
<feature type="region of interest" description="Disordered" evidence="1">
    <location>
        <begin position="374"/>
        <end position="542"/>
    </location>
</feature>
<dbReference type="AlphaFoldDB" id="A0A4Q4MWD7"/>
<feature type="region of interest" description="Disordered" evidence="1">
    <location>
        <begin position="244"/>
        <end position="263"/>
    </location>
</feature>
<proteinExistence type="predicted"/>
<dbReference type="InterPro" id="IPR003034">
    <property type="entry name" value="SAP_dom"/>
</dbReference>
<evidence type="ECO:0000313" key="3">
    <source>
        <dbReference type="EMBL" id="RYN60701.1"/>
    </source>
</evidence>
<feature type="compositionally biased region" description="Acidic residues" evidence="1">
    <location>
        <begin position="529"/>
        <end position="542"/>
    </location>
</feature>
<feature type="compositionally biased region" description="Low complexity" evidence="1">
    <location>
        <begin position="51"/>
        <end position="71"/>
    </location>
</feature>
<dbReference type="Proteomes" id="UP000292402">
    <property type="component" value="Unassembled WGS sequence"/>
</dbReference>
<dbReference type="EMBL" id="PDXA01000002">
    <property type="protein sequence ID" value="RYN60701.1"/>
    <property type="molecule type" value="Genomic_DNA"/>
</dbReference>
<dbReference type="Pfam" id="PF02037">
    <property type="entry name" value="SAP"/>
    <property type="match status" value="1"/>
</dbReference>
<feature type="domain" description="SAP" evidence="2">
    <location>
        <begin position="11"/>
        <end position="45"/>
    </location>
</feature>
<name>A0A4Q4MWD7_9PLEO</name>
<comment type="caution">
    <text evidence="3">The sequence shown here is derived from an EMBL/GenBank/DDBJ whole genome shotgun (WGS) entry which is preliminary data.</text>
</comment>
<sequence length="542" mass="60105">MATRPLHPNAFGKLNKDAMKAELSSHKLKVGGNKPDLLARYRAWYDAQAGPTASASSAGPSTGAGPSTAGAEAPEDEEAMEVLSTADETHAAVIETLLDPSNKVATVPMLSRLIAPSKLYVSAVTLACVKKLRYTPGENFRTKPRGKDLSDTLLPIQRFVDVLLREMKHVRLTSEAGENESALRSYVKQTLPRIEAPVELAQFFAAWDISIKTNNSPSPPAYDTEYDAQMDMALHASRVTALAESQQRDMDDDEREEQLHEAEEHRKALLQELDVVNNAIQHRLVRWSTTLPQRALADQLWPSTYSTVEKKAIRNYVTEYLTEHDLLEGEVDEQDKLNAIKEMQNDDAFPVELARSAAVIQAVFLESRFGEARRSRSQSEVTATPSVATSRSMSPVKRGRRGSSATRRRGGRKAVSAVSGRSGRKSGRAAGAGADLLEDDDMEAEDTDEDAREEEEQEVVISRGTKRPRREITRANYIVDDGVDVDGPAPTAAEDDEEEDSDTYRDYQKQDSKRARKRASKVKQLALQMDDEDQDEDADMRM</sequence>